<proteinExistence type="predicted"/>
<keyword evidence="3" id="KW-1185">Reference proteome</keyword>
<reference evidence="2 3" key="1">
    <citation type="submission" date="2020-08" db="EMBL/GenBank/DDBJ databases">
        <title>Genomic Encyclopedia of Type Strains, Phase IV (KMG-IV): sequencing the most valuable type-strain genomes for metagenomic binning, comparative biology and taxonomic classification.</title>
        <authorList>
            <person name="Goeker M."/>
        </authorList>
    </citation>
    <scope>NUCLEOTIDE SEQUENCE [LARGE SCALE GENOMIC DNA]</scope>
    <source>
        <strain evidence="2 3">DSM 27026</strain>
    </source>
</reference>
<dbReference type="Gene3D" id="3.40.50.10090">
    <property type="match status" value="2"/>
</dbReference>
<dbReference type="Pfam" id="PF02602">
    <property type="entry name" value="HEM4"/>
    <property type="match status" value="1"/>
</dbReference>
<evidence type="ECO:0000313" key="3">
    <source>
        <dbReference type="Proteomes" id="UP000553706"/>
    </source>
</evidence>
<organism evidence="2 3">
    <name type="scientific">Acidocella aromatica</name>
    <dbReference type="NCBI Taxonomy" id="1303579"/>
    <lineage>
        <taxon>Bacteria</taxon>
        <taxon>Pseudomonadati</taxon>
        <taxon>Pseudomonadota</taxon>
        <taxon>Alphaproteobacteria</taxon>
        <taxon>Acetobacterales</taxon>
        <taxon>Acidocellaceae</taxon>
        <taxon>Acidocella</taxon>
    </lineage>
</organism>
<comment type="caution">
    <text evidence="2">The sequence shown here is derived from an EMBL/GenBank/DDBJ whole genome shotgun (WGS) entry which is preliminary data.</text>
</comment>
<dbReference type="Proteomes" id="UP000553706">
    <property type="component" value="Unassembled WGS sequence"/>
</dbReference>
<dbReference type="EC" id="4.2.1.75" evidence="2"/>
<dbReference type="GO" id="GO:0033014">
    <property type="term" value="P:tetrapyrrole biosynthetic process"/>
    <property type="evidence" value="ECO:0007669"/>
    <property type="project" value="InterPro"/>
</dbReference>
<protein>
    <submittedName>
        <fullName evidence="2">Uroporphyrinogen-III synthase</fullName>
        <ecNumber evidence="2">4.2.1.75</ecNumber>
    </submittedName>
</protein>
<feature type="domain" description="Tetrapyrrole biosynthesis uroporphyrinogen III synthase" evidence="1">
    <location>
        <begin position="14"/>
        <end position="218"/>
    </location>
</feature>
<evidence type="ECO:0000259" key="1">
    <source>
        <dbReference type="Pfam" id="PF02602"/>
    </source>
</evidence>
<dbReference type="AlphaFoldDB" id="A0A840VDQ7"/>
<sequence>MKLLVTRPEPGASATAARLAAMGYEPVVLPCLTIRATTPRLPEHPAALVITSGQAIPALPATLRNIPAFCVGDATAAKMRQAGFTRVESASGNADDLARLVAARHVPGLHLLAVGERHGLVLAKKLREAGIPVLRRKVYAVTPARHLPEDVTTALAAGKIPGALFYSAETARAFARLNPPGTAKMTAYALSETVAVALQDLPWAQIRAAVAPTEADLMALLA</sequence>
<dbReference type="InterPro" id="IPR003754">
    <property type="entry name" value="4pyrrol_synth_uPrphyn_synth"/>
</dbReference>
<dbReference type="InterPro" id="IPR036108">
    <property type="entry name" value="4pyrrol_syn_uPrphyn_synt_sf"/>
</dbReference>
<evidence type="ECO:0000313" key="2">
    <source>
        <dbReference type="EMBL" id="MBB5373836.1"/>
    </source>
</evidence>
<keyword evidence="2" id="KW-0456">Lyase</keyword>
<name>A0A840VDQ7_9PROT</name>
<dbReference type="CDD" id="cd06578">
    <property type="entry name" value="HemD"/>
    <property type="match status" value="1"/>
</dbReference>
<dbReference type="SUPFAM" id="SSF69618">
    <property type="entry name" value="HemD-like"/>
    <property type="match status" value="1"/>
</dbReference>
<dbReference type="GO" id="GO:0004852">
    <property type="term" value="F:uroporphyrinogen-III synthase activity"/>
    <property type="evidence" value="ECO:0007669"/>
    <property type="project" value="UniProtKB-EC"/>
</dbReference>
<dbReference type="RefSeq" id="WP_183266862.1">
    <property type="nucleotide sequence ID" value="NZ_JACHFJ010000010.1"/>
</dbReference>
<gene>
    <name evidence="2" type="ORF">HNP71_002103</name>
</gene>
<dbReference type="EMBL" id="JACHFJ010000010">
    <property type="protein sequence ID" value="MBB5373836.1"/>
    <property type="molecule type" value="Genomic_DNA"/>
</dbReference>
<accession>A0A840VDQ7</accession>